<keyword evidence="2" id="KW-0732">Signal</keyword>
<reference evidence="3 4" key="1">
    <citation type="journal article" date="2020" name="Fungal Divers.">
        <title>Resolving the Mortierellaceae phylogeny through synthesis of multi-gene phylogenetics and phylogenomics.</title>
        <authorList>
            <person name="Vandepol N."/>
            <person name="Liber J."/>
            <person name="Desiro A."/>
            <person name="Na H."/>
            <person name="Kennedy M."/>
            <person name="Barry K."/>
            <person name="Grigoriev I.V."/>
            <person name="Miller A.N."/>
            <person name="O'Donnell K."/>
            <person name="Stajich J.E."/>
            <person name="Bonito G."/>
        </authorList>
    </citation>
    <scope>NUCLEOTIDE SEQUENCE [LARGE SCALE GENOMIC DNA]</scope>
    <source>
        <strain evidence="3 4">AD045</strain>
    </source>
</reference>
<comment type="caution">
    <text evidence="3">The sequence shown here is derived from an EMBL/GenBank/DDBJ whole genome shotgun (WGS) entry which is preliminary data.</text>
</comment>
<evidence type="ECO:0000313" key="4">
    <source>
        <dbReference type="Proteomes" id="UP001194696"/>
    </source>
</evidence>
<feature type="chain" id="PRO_5045080726" evidence="2">
    <location>
        <begin position="22"/>
        <end position="544"/>
    </location>
</feature>
<feature type="signal peptide" evidence="2">
    <location>
        <begin position="1"/>
        <end position="21"/>
    </location>
</feature>
<proteinExistence type="predicted"/>
<keyword evidence="1" id="KW-1133">Transmembrane helix</keyword>
<evidence type="ECO:0000256" key="1">
    <source>
        <dbReference type="SAM" id="Phobius"/>
    </source>
</evidence>
<keyword evidence="1" id="KW-0812">Transmembrane</keyword>
<keyword evidence="4" id="KW-1185">Reference proteome</keyword>
<accession>A0ABQ7KAJ4</accession>
<keyword evidence="1" id="KW-0472">Membrane</keyword>
<name>A0ABQ7KAJ4_9FUNG</name>
<dbReference type="EMBL" id="JAAAIM010000128">
    <property type="protein sequence ID" value="KAG0294187.1"/>
    <property type="molecule type" value="Genomic_DNA"/>
</dbReference>
<evidence type="ECO:0000313" key="3">
    <source>
        <dbReference type="EMBL" id="KAG0294187.1"/>
    </source>
</evidence>
<organism evidence="3 4">
    <name type="scientific">Linnemannia gamsii</name>
    <dbReference type="NCBI Taxonomy" id="64522"/>
    <lineage>
        <taxon>Eukaryota</taxon>
        <taxon>Fungi</taxon>
        <taxon>Fungi incertae sedis</taxon>
        <taxon>Mucoromycota</taxon>
        <taxon>Mortierellomycotina</taxon>
        <taxon>Mortierellomycetes</taxon>
        <taxon>Mortierellales</taxon>
        <taxon>Mortierellaceae</taxon>
        <taxon>Linnemannia</taxon>
    </lineage>
</organism>
<gene>
    <name evidence="3" type="ORF">BGZ96_001628</name>
</gene>
<evidence type="ECO:0000256" key="2">
    <source>
        <dbReference type="SAM" id="SignalP"/>
    </source>
</evidence>
<protein>
    <submittedName>
        <fullName evidence="3">Uncharacterized protein</fullName>
    </submittedName>
</protein>
<dbReference type="Proteomes" id="UP001194696">
    <property type="component" value="Unassembled WGS sequence"/>
</dbReference>
<feature type="transmembrane region" description="Helical" evidence="1">
    <location>
        <begin position="471"/>
        <end position="494"/>
    </location>
</feature>
<sequence>MNLFFVALDVLVAVAFGSALAHISRRTEEYAHSIRWIQQAGYYEMLTAIGLSVRRVAGRPLLGLLATFTCSVAATAILIGAKTFATSSIQDGNASREVVSSNQFVHFNLVNTLPAWIIPVESDTSIEEALTGAVNSTRSIPQANRSSKWYRPQLSPYETACDRFNFMARYNMSLSILNESSCAVVNILSAVPEEENPIESYIVPRSYDRAKVFYSTRLKEKLAESLVFDLSILSQLGYKGQICGTANFNTQLINATKVGLTSTPKTVVTKCLLTADELVSMASTTVRFLAPSQGMFQSAAAAIFEDQNELVSAMQESVNDGTLTNLPGDLLVIHTVMEVRISGTEVSVLLCVGSRQSAEESPHLACGYTITNTLIAKARPMNLDIARHLSNKGHSPKGIGYTNMMTLHHLPKVWPDKKPSFELPKILNASLEASDYVARLGQSFVVDWDASMLYIAFDTFVILKGYEIPSWLFFLMVGVMVLCFVFWGATMFWVENRHRESFYFAVSKELTAGQSDVSPQLHHFECEKLEFEGRRRIVSKGSAQ</sequence>